<keyword evidence="2" id="KW-1185">Reference proteome</keyword>
<protein>
    <submittedName>
        <fullName evidence="1">Uncharacterized protein</fullName>
    </submittedName>
</protein>
<accession>A0ABQ9APF8</accession>
<reference evidence="1" key="1">
    <citation type="submission" date="2022-10" db="EMBL/GenBank/DDBJ databases">
        <authorList>
            <person name="Hyden B.L."/>
            <person name="Feng K."/>
            <person name="Yates T."/>
            <person name="Jawdy S."/>
            <person name="Smart L.B."/>
            <person name="Muchero W."/>
        </authorList>
    </citation>
    <scope>NUCLEOTIDE SEQUENCE</scope>
    <source>
        <tissue evidence="1">Shoot tip</tissue>
    </source>
</reference>
<organism evidence="1 2">
    <name type="scientific">Salix suchowensis</name>
    <dbReference type="NCBI Taxonomy" id="1278906"/>
    <lineage>
        <taxon>Eukaryota</taxon>
        <taxon>Viridiplantae</taxon>
        <taxon>Streptophyta</taxon>
        <taxon>Embryophyta</taxon>
        <taxon>Tracheophyta</taxon>
        <taxon>Spermatophyta</taxon>
        <taxon>Magnoliopsida</taxon>
        <taxon>eudicotyledons</taxon>
        <taxon>Gunneridae</taxon>
        <taxon>Pentapetalae</taxon>
        <taxon>rosids</taxon>
        <taxon>fabids</taxon>
        <taxon>Malpighiales</taxon>
        <taxon>Salicaceae</taxon>
        <taxon>Saliceae</taxon>
        <taxon>Salix</taxon>
    </lineage>
</organism>
<proteinExistence type="predicted"/>
<dbReference type="EMBL" id="JAPFFI010000017">
    <property type="protein sequence ID" value="KAJ6354784.1"/>
    <property type="molecule type" value="Genomic_DNA"/>
</dbReference>
<comment type="caution">
    <text evidence="1">The sequence shown here is derived from an EMBL/GenBank/DDBJ whole genome shotgun (WGS) entry which is preliminary data.</text>
</comment>
<dbReference type="Proteomes" id="UP001141253">
    <property type="component" value="Chromosome 18"/>
</dbReference>
<gene>
    <name evidence="1" type="ORF">OIU77_005394</name>
</gene>
<sequence length="149" mass="17652">MQILGLRSLKWKIAGNWSVAGYKKEGPNHLNLHRQLDLLIPLIQIQMVPFLDVLGILKQNHCCSFWNFHISWTVHQNQEKEDIVLVLPIQFREVLLFIIVKIFLLMMWTNQNLKKKLMMWTLEKSNSESQHIGLCWKHAASKRVAYHRL</sequence>
<name>A0ABQ9APF8_9ROSI</name>
<evidence type="ECO:0000313" key="1">
    <source>
        <dbReference type="EMBL" id="KAJ6354784.1"/>
    </source>
</evidence>
<evidence type="ECO:0000313" key="2">
    <source>
        <dbReference type="Proteomes" id="UP001141253"/>
    </source>
</evidence>
<reference evidence="1" key="2">
    <citation type="journal article" date="2023" name="Int. J. Mol. Sci.">
        <title>De Novo Assembly and Annotation of 11 Diverse Shrub Willow (Salix) Genomes Reveals Novel Gene Organization in Sex-Linked Regions.</title>
        <authorList>
            <person name="Hyden B."/>
            <person name="Feng K."/>
            <person name="Yates T.B."/>
            <person name="Jawdy S."/>
            <person name="Cereghino C."/>
            <person name="Smart L.B."/>
            <person name="Muchero W."/>
        </authorList>
    </citation>
    <scope>NUCLEOTIDE SEQUENCE</scope>
    <source>
        <tissue evidence="1">Shoot tip</tissue>
    </source>
</reference>